<name>A0ABD3L1V3_EUCGL</name>
<evidence type="ECO:0000313" key="4">
    <source>
        <dbReference type="EMBL" id="KAL3745895.1"/>
    </source>
</evidence>
<dbReference type="AlphaFoldDB" id="A0ABD3L1V3"/>
<dbReference type="InterPro" id="IPR045032">
    <property type="entry name" value="PEL"/>
</dbReference>
<comment type="caution">
    <text evidence="4">The sequence shown here is derived from an EMBL/GenBank/DDBJ whole genome shotgun (WGS) entry which is preliminary data.</text>
</comment>
<organism evidence="4 5">
    <name type="scientific">Eucalyptus globulus</name>
    <name type="common">Tasmanian blue gum</name>
    <dbReference type="NCBI Taxonomy" id="34317"/>
    <lineage>
        <taxon>Eukaryota</taxon>
        <taxon>Viridiplantae</taxon>
        <taxon>Streptophyta</taxon>
        <taxon>Embryophyta</taxon>
        <taxon>Tracheophyta</taxon>
        <taxon>Spermatophyta</taxon>
        <taxon>Magnoliopsida</taxon>
        <taxon>eudicotyledons</taxon>
        <taxon>Gunneridae</taxon>
        <taxon>Pentapetalae</taxon>
        <taxon>rosids</taxon>
        <taxon>malvids</taxon>
        <taxon>Myrtales</taxon>
        <taxon>Myrtaceae</taxon>
        <taxon>Myrtoideae</taxon>
        <taxon>Eucalypteae</taxon>
        <taxon>Eucalyptus</taxon>
    </lineage>
</organism>
<dbReference type="SUPFAM" id="SSF51126">
    <property type="entry name" value="Pectin lyase-like"/>
    <property type="match status" value="1"/>
</dbReference>
<dbReference type="InterPro" id="IPR012334">
    <property type="entry name" value="Pectin_lyas_fold"/>
</dbReference>
<keyword evidence="5" id="KW-1185">Reference proteome</keyword>
<dbReference type="PRINTS" id="PR00807">
    <property type="entry name" value="AMBALLERGEN"/>
</dbReference>
<evidence type="ECO:0000256" key="2">
    <source>
        <dbReference type="ARBA" id="ARBA00022729"/>
    </source>
</evidence>
<sequence length="194" mass="20741">MPRCRFGYFHVVNNDYTRWKIYAVGGSSNPTVNSQGNRYFAPQDDNNEEVIKRMDTDESEWRKWNWRSEGDPMVNGAFFVTSGADMSPLYAEASSMSFPSASYINHLTATACVFVVQRSDAGTVTNPSSGGGIVTNPAAPGSSGGTVRNPVSSGGDGSSCYPGQGSTGTGGWYPDNGIDFGSIFNSEARTPLSQ</sequence>
<dbReference type="Proteomes" id="UP001634007">
    <property type="component" value="Unassembled WGS sequence"/>
</dbReference>
<comment type="similarity">
    <text evidence="1">Belongs to the polysaccharide lyase 1 family.</text>
</comment>
<dbReference type="PANTHER" id="PTHR31683:SF197">
    <property type="entry name" value="PECTATE LYASE"/>
    <property type="match status" value="1"/>
</dbReference>
<proteinExistence type="inferred from homology"/>
<evidence type="ECO:0000256" key="3">
    <source>
        <dbReference type="SAM" id="MobiDB-lite"/>
    </source>
</evidence>
<reference evidence="4 5" key="1">
    <citation type="submission" date="2024-11" db="EMBL/GenBank/DDBJ databases">
        <title>Chromosome-level genome assembly of Eucalyptus globulus Labill. provides insights into its genome evolution.</title>
        <authorList>
            <person name="Li X."/>
        </authorList>
    </citation>
    <scope>NUCLEOTIDE SEQUENCE [LARGE SCALE GENOMIC DNA]</scope>
    <source>
        <strain evidence="4">CL2024</strain>
        <tissue evidence="4">Fresh tender leaves</tissue>
    </source>
</reference>
<evidence type="ECO:0008006" key="6">
    <source>
        <dbReference type="Google" id="ProtNLM"/>
    </source>
</evidence>
<feature type="region of interest" description="Disordered" evidence="3">
    <location>
        <begin position="124"/>
        <end position="172"/>
    </location>
</feature>
<evidence type="ECO:0000313" key="5">
    <source>
        <dbReference type="Proteomes" id="UP001634007"/>
    </source>
</evidence>
<dbReference type="PANTHER" id="PTHR31683">
    <property type="entry name" value="PECTATE LYASE 18-RELATED"/>
    <property type="match status" value="1"/>
</dbReference>
<dbReference type="Gene3D" id="2.160.20.10">
    <property type="entry name" value="Single-stranded right-handed beta-helix, Pectin lyase-like"/>
    <property type="match status" value="1"/>
</dbReference>
<keyword evidence="2" id="KW-0732">Signal</keyword>
<dbReference type="InterPro" id="IPR018082">
    <property type="entry name" value="AmbAllergen"/>
</dbReference>
<dbReference type="EMBL" id="JBJKBG010000003">
    <property type="protein sequence ID" value="KAL3745895.1"/>
    <property type="molecule type" value="Genomic_DNA"/>
</dbReference>
<accession>A0ABD3L1V3</accession>
<evidence type="ECO:0000256" key="1">
    <source>
        <dbReference type="ARBA" id="ARBA00010980"/>
    </source>
</evidence>
<protein>
    <recommendedName>
        <fullName evidence="6">Pectate lyase</fullName>
    </recommendedName>
</protein>
<dbReference type="InterPro" id="IPR011050">
    <property type="entry name" value="Pectin_lyase_fold/virulence"/>
</dbReference>
<gene>
    <name evidence="4" type="ORF">ACJRO7_014918</name>
</gene>